<dbReference type="InterPro" id="IPR000601">
    <property type="entry name" value="PKD_dom"/>
</dbReference>
<accession>A0AAV3SS06</accession>
<name>A0AAV3SS06_9EURY</name>
<feature type="compositionally biased region" description="Acidic residues" evidence="1">
    <location>
        <begin position="592"/>
        <end position="602"/>
    </location>
</feature>
<dbReference type="Gene3D" id="3.40.50.1820">
    <property type="entry name" value="alpha/beta hydrolase"/>
    <property type="match status" value="1"/>
</dbReference>
<dbReference type="SUPFAM" id="SSF53474">
    <property type="entry name" value="alpha/beta-Hydrolases"/>
    <property type="match status" value="1"/>
</dbReference>
<evidence type="ECO:0000256" key="1">
    <source>
        <dbReference type="SAM" id="MobiDB-lite"/>
    </source>
</evidence>
<gene>
    <name evidence="4" type="ORF">ABNG02_14395</name>
    <name evidence="3" type="ORF">GCM10008994_12880</name>
</gene>
<dbReference type="PROSITE" id="PS50093">
    <property type="entry name" value="PKD"/>
    <property type="match status" value="1"/>
</dbReference>
<dbReference type="InterPro" id="IPR029058">
    <property type="entry name" value="AB_hydrolase_fold"/>
</dbReference>
<dbReference type="RefSeq" id="WP_343777608.1">
    <property type="nucleotide sequence ID" value="NZ_BAAADQ010000004.1"/>
</dbReference>
<dbReference type="EMBL" id="BAAADQ010000004">
    <property type="protein sequence ID" value="GAA0539127.1"/>
    <property type="molecule type" value="Genomic_DNA"/>
</dbReference>
<organism evidence="3 5">
    <name type="scientific">Halorubrum ejinorense</name>
    <dbReference type="NCBI Taxonomy" id="425309"/>
    <lineage>
        <taxon>Archaea</taxon>
        <taxon>Methanobacteriati</taxon>
        <taxon>Methanobacteriota</taxon>
        <taxon>Stenosarchaea group</taxon>
        <taxon>Halobacteria</taxon>
        <taxon>Halobacteriales</taxon>
        <taxon>Haloferacaceae</taxon>
        <taxon>Halorubrum</taxon>
    </lineage>
</organism>
<evidence type="ECO:0000313" key="4">
    <source>
        <dbReference type="EMBL" id="MEZ3168511.1"/>
    </source>
</evidence>
<comment type="caution">
    <text evidence="3">The sequence shown here is derived from an EMBL/GenBank/DDBJ whole genome shotgun (WGS) entry which is preliminary data.</text>
</comment>
<dbReference type="EMBL" id="JBEDNW010000009">
    <property type="protein sequence ID" value="MEZ3168511.1"/>
    <property type="molecule type" value="Genomic_DNA"/>
</dbReference>
<dbReference type="InterPro" id="IPR022409">
    <property type="entry name" value="PKD/Chitinase_dom"/>
</dbReference>
<dbReference type="Proteomes" id="UP001501425">
    <property type="component" value="Unassembled WGS sequence"/>
</dbReference>
<reference evidence="3" key="2">
    <citation type="submission" date="2023-12" db="EMBL/GenBank/DDBJ databases">
        <authorList>
            <person name="Sun Q."/>
            <person name="Inoue M."/>
        </authorList>
    </citation>
    <scope>NUCLEOTIDE SEQUENCE</scope>
    <source>
        <strain evidence="3">JCM 14265</strain>
    </source>
</reference>
<proteinExistence type="predicted"/>
<evidence type="ECO:0000313" key="6">
    <source>
        <dbReference type="Proteomes" id="UP001567571"/>
    </source>
</evidence>
<dbReference type="InterPro" id="IPR035986">
    <property type="entry name" value="PKD_dom_sf"/>
</dbReference>
<evidence type="ECO:0000313" key="3">
    <source>
        <dbReference type="EMBL" id="GAA0539127.1"/>
    </source>
</evidence>
<protein>
    <submittedName>
        <fullName evidence="4">PKD domain-containing protein</fullName>
    </submittedName>
</protein>
<reference evidence="3" key="1">
    <citation type="journal article" date="2014" name="Int. J. Syst. Evol. Microbiol.">
        <title>Complete genome sequence of Corynebacterium casei LMG S-19264T (=DSM 44701T), isolated from a smear-ripened cheese.</title>
        <authorList>
            <consortium name="US DOE Joint Genome Institute (JGI-PGF)"/>
            <person name="Walter F."/>
            <person name="Albersmeier A."/>
            <person name="Kalinowski J."/>
            <person name="Ruckert C."/>
        </authorList>
    </citation>
    <scope>NUCLEOTIDE SEQUENCE</scope>
    <source>
        <strain evidence="3">JCM 14265</strain>
    </source>
</reference>
<dbReference type="SUPFAM" id="SSF49299">
    <property type="entry name" value="PKD domain"/>
    <property type="match status" value="1"/>
</dbReference>
<reference evidence="4 6" key="3">
    <citation type="submission" date="2024-06" db="EMBL/GenBank/DDBJ databases">
        <title>Halorubrum miltondacostae sp. nov., a potential PHA producer isolated from an inland solar saltern in Rio Maior, Portugal.</title>
        <authorList>
            <person name="Albuquerque L."/>
            <person name="Viver T."/>
            <person name="Barroso C."/>
            <person name="Claudino R."/>
            <person name="Galvan M."/>
            <person name="Simoes G."/>
            <person name="Lobo Da Cunha A."/>
            <person name="Egas C."/>
        </authorList>
    </citation>
    <scope>NUCLEOTIDE SEQUENCE [LARGE SCALE GENOMIC DNA]</scope>
    <source>
        <strain evidence="4 6">DSM 18646</strain>
    </source>
</reference>
<dbReference type="CDD" id="cd00146">
    <property type="entry name" value="PKD"/>
    <property type="match status" value="1"/>
</dbReference>
<dbReference type="AlphaFoldDB" id="A0AAV3SS06"/>
<dbReference type="SMART" id="SM00089">
    <property type="entry name" value="PKD"/>
    <property type="match status" value="1"/>
</dbReference>
<dbReference type="Proteomes" id="UP001567571">
    <property type="component" value="Unassembled WGS sequence"/>
</dbReference>
<feature type="compositionally biased region" description="Acidic residues" evidence="1">
    <location>
        <begin position="529"/>
        <end position="550"/>
    </location>
</feature>
<feature type="region of interest" description="Disordered" evidence="1">
    <location>
        <begin position="514"/>
        <end position="612"/>
    </location>
</feature>
<sequence>MDRRTYLRASIGAGIASSVTVGAIPESVTAEPSGSLTINDQTLSDGQSLVIGEIETQQDANLGIRNQRTDSRLYSSSIEAGVYEDYEVRIAPPITEESRVSVSLYPEDGGSSFARDTAIVSGNDDLEIVDGIDQTLVAADSTAGFEYPFFLYAPSNATSGEGKPAPVLVEPANSGQPADDIDVHISAGERLVSDGLPRDISERLGAPLIVPVFPRPESDPVNWRHLTHALDDTTMGIEDGSLERIDLQVLNMVERAYEILEDAEYAVRTDGILLNGFSASGNFVDRFTVLHPDEVISVTAGGLNGMPLLPLDKFKGRELPFHVGTADLEALTGSPVDRETLDETNQFLYMGAEDNNDTIGFGDAWTEDSLEELALDVYGEDMIVDRFPTSQSAYEKAGVSAQFRVYPDAGHTARPAAHDIVEFHQRSIDGEDVSVFGDEIGTTLRIDLSPENPEVGDEVTFDASESSTVAGREFLSYQWEFGDGDVGIEETTTHSYANEGEFTVTLATTSDLGERDEVTIQVGVGEGYETIEDTDDSDDNETEPNSDGVDDNGPADTNDDDVGTESNSDETDDTDPAATDKNGETGSNTDGADGDDSEDTNDDVPGFGVSGALAGVGGLVYLLKHRLSGTKSESS</sequence>
<feature type="compositionally biased region" description="Acidic residues" evidence="1">
    <location>
        <begin position="557"/>
        <end position="575"/>
    </location>
</feature>
<feature type="domain" description="PKD" evidence="2">
    <location>
        <begin position="470"/>
        <end position="522"/>
    </location>
</feature>
<dbReference type="Gene3D" id="2.60.40.10">
    <property type="entry name" value="Immunoglobulins"/>
    <property type="match status" value="1"/>
</dbReference>
<keyword evidence="6" id="KW-1185">Reference proteome</keyword>
<evidence type="ECO:0000259" key="2">
    <source>
        <dbReference type="PROSITE" id="PS50093"/>
    </source>
</evidence>
<dbReference type="InterPro" id="IPR013783">
    <property type="entry name" value="Ig-like_fold"/>
</dbReference>
<evidence type="ECO:0000313" key="5">
    <source>
        <dbReference type="Proteomes" id="UP001501425"/>
    </source>
</evidence>
<dbReference type="Pfam" id="PF18911">
    <property type="entry name" value="PKD_4"/>
    <property type="match status" value="1"/>
</dbReference>